<gene>
    <name evidence="2" type="ORF">GTOL_10652</name>
</gene>
<comment type="caution">
    <text evidence="2">The sequence shown here is derived from an EMBL/GenBank/DDBJ whole genome shotgun (WGS) entry which is preliminary data.</text>
</comment>
<proteinExistence type="predicted"/>
<dbReference type="Proteomes" id="UP000742786">
    <property type="component" value="Unassembled WGS sequence"/>
</dbReference>
<evidence type="ECO:0000313" key="3">
    <source>
        <dbReference type="Proteomes" id="UP000742786"/>
    </source>
</evidence>
<keyword evidence="1" id="KW-0472">Membrane</keyword>
<keyword evidence="1" id="KW-1133">Transmembrane helix</keyword>
<feature type="transmembrane region" description="Helical" evidence="1">
    <location>
        <begin position="101"/>
        <end position="119"/>
    </location>
</feature>
<feature type="transmembrane region" description="Helical" evidence="1">
    <location>
        <begin position="139"/>
        <end position="159"/>
    </location>
</feature>
<sequence>MSFACTVVMVIMGFVLLDFWPFSSLAKANPSLAGQPLWGIVTTLVVMAISWAILQFCVTVQGMDVVDYMVRVPVSTLFGEFIIVVMMQLSPFKTTPQPLRGIILAVMAAILALVMHRFYQFAGGILIGPMKSGAPGYALELWTANAMLGVTFPVIALFGDGFGFWPLLSGSQNRP</sequence>
<dbReference type="AlphaFoldDB" id="A0A916J1B9"/>
<accession>A0A916J1B9</accession>
<protein>
    <submittedName>
        <fullName evidence="2">Uncharacterized protein</fullName>
    </submittedName>
</protein>
<name>A0A916J1B9_9PROT</name>
<keyword evidence="3" id="KW-1185">Reference proteome</keyword>
<keyword evidence="1" id="KW-0812">Transmembrane</keyword>
<feature type="transmembrane region" description="Helical" evidence="1">
    <location>
        <begin position="36"/>
        <end position="58"/>
    </location>
</feature>
<evidence type="ECO:0000313" key="2">
    <source>
        <dbReference type="EMBL" id="CAG4882770.1"/>
    </source>
</evidence>
<evidence type="ECO:0000256" key="1">
    <source>
        <dbReference type="SAM" id="Phobius"/>
    </source>
</evidence>
<dbReference type="EMBL" id="CAJQUM010000001">
    <property type="protein sequence ID" value="CAG4882770.1"/>
    <property type="molecule type" value="Genomic_DNA"/>
</dbReference>
<reference evidence="2" key="1">
    <citation type="submission" date="2021-04" db="EMBL/GenBank/DDBJ databases">
        <authorList>
            <person name="Hornung B."/>
        </authorList>
    </citation>
    <scope>NUCLEOTIDE SEQUENCE</scope>
    <source>
        <strain evidence="2">G5G6</strain>
    </source>
</reference>
<organism evidence="2 3">
    <name type="scientific">Georgfuchsia toluolica</name>
    <dbReference type="NCBI Taxonomy" id="424218"/>
    <lineage>
        <taxon>Bacteria</taxon>
        <taxon>Pseudomonadati</taxon>
        <taxon>Pseudomonadota</taxon>
        <taxon>Betaproteobacteria</taxon>
        <taxon>Nitrosomonadales</taxon>
        <taxon>Sterolibacteriaceae</taxon>
        <taxon>Georgfuchsia</taxon>
    </lineage>
</organism>
<feature type="transmembrane region" description="Helical" evidence="1">
    <location>
        <begin position="70"/>
        <end position="89"/>
    </location>
</feature>